<dbReference type="InterPro" id="IPR035965">
    <property type="entry name" value="PAS-like_dom_sf"/>
</dbReference>
<dbReference type="InterPro" id="IPR003661">
    <property type="entry name" value="HisK_dim/P_dom"/>
</dbReference>
<dbReference type="SUPFAM" id="SSF55874">
    <property type="entry name" value="ATPase domain of HSP90 chaperone/DNA topoisomerase II/histidine kinase"/>
    <property type="match status" value="1"/>
</dbReference>
<evidence type="ECO:0000259" key="19">
    <source>
        <dbReference type="PROSITE" id="PS50112"/>
    </source>
</evidence>
<dbReference type="SUPFAM" id="SSF47384">
    <property type="entry name" value="Homodimeric domain of signal transducing histidine kinase"/>
    <property type="match status" value="1"/>
</dbReference>
<evidence type="ECO:0000256" key="9">
    <source>
        <dbReference type="ARBA" id="ARBA00022679"/>
    </source>
</evidence>
<dbReference type="PROSITE" id="PS50112">
    <property type="entry name" value="PAS"/>
    <property type="match status" value="1"/>
</dbReference>
<dbReference type="Gene3D" id="1.10.287.130">
    <property type="match status" value="1"/>
</dbReference>
<dbReference type="SMART" id="SM00091">
    <property type="entry name" value="PAS"/>
    <property type="match status" value="1"/>
</dbReference>
<dbReference type="InterPro" id="IPR021766">
    <property type="entry name" value="PhoR_N"/>
</dbReference>
<evidence type="ECO:0000256" key="7">
    <source>
        <dbReference type="ARBA" id="ARBA00022553"/>
    </source>
</evidence>
<name>A0A7X4W2G7_9GAMM</name>
<evidence type="ECO:0000256" key="12">
    <source>
        <dbReference type="ARBA" id="ARBA00022777"/>
    </source>
</evidence>
<keyword evidence="9" id="KW-0808">Transferase</keyword>
<evidence type="ECO:0000256" key="14">
    <source>
        <dbReference type="ARBA" id="ARBA00022989"/>
    </source>
</evidence>
<comment type="catalytic activity">
    <reaction evidence="1">
        <text>ATP + protein L-histidine = ADP + protein N-phospho-L-histidine.</text>
        <dbReference type="EC" id="2.7.13.3"/>
    </reaction>
</comment>
<dbReference type="PANTHER" id="PTHR45453:SF1">
    <property type="entry name" value="PHOSPHATE REGULON SENSOR PROTEIN PHOR"/>
    <property type="match status" value="1"/>
</dbReference>
<dbReference type="InterPro" id="IPR014310">
    <property type="entry name" value="Sig_transdc_His_kinase_PhoR"/>
</dbReference>
<dbReference type="AlphaFoldDB" id="A0A7X4W2G7"/>
<dbReference type="EC" id="2.7.13.3" evidence="3"/>
<comment type="function">
    <text evidence="17">Member of the two-component regulatory system PhoR/PhoB involved in the phosphate regulon genes expression. PhoR may function as a membrane-associated protein kinase that phosphorylates PhoB in response to environmental signals.</text>
</comment>
<evidence type="ECO:0000256" key="13">
    <source>
        <dbReference type="ARBA" id="ARBA00022840"/>
    </source>
</evidence>
<proteinExistence type="predicted"/>
<dbReference type="Gene3D" id="3.30.565.10">
    <property type="entry name" value="Histidine kinase-like ATPase, C-terminal domain"/>
    <property type="match status" value="1"/>
</dbReference>
<keyword evidence="12 20" id="KW-0418">Kinase</keyword>
<evidence type="ECO:0000256" key="10">
    <source>
        <dbReference type="ARBA" id="ARBA00022692"/>
    </source>
</evidence>
<keyword evidence="11" id="KW-0547">Nucleotide-binding</keyword>
<reference evidence="20 21" key="1">
    <citation type="submission" date="2019-12" db="EMBL/GenBank/DDBJ databases">
        <title>Draft genome sequencing of Halomonas icarensis D1-1.</title>
        <authorList>
            <person name="Pandiyan K."/>
            <person name="Kushwaha P."/>
            <person name="Gowdham M."/>
            <person name="Chakdar H."/>
            <person name="Singh A."/>
            <person name="Kumar M."/>
            <person name="Saxena A.K."/>
        </authorList>
    </citation>
    <scope>NUCLEOTIDE SEQUENCE [LARGE SCALE GENOMIC DNA]</scope>
    <source>
        <strain evidence="20 21">D1-1</strain>
    </source>
</reference>
<evidence type="ECO:0000256" key="11">
    <source>
        <dbReference type="ARBA" id="ARBA00022741"/>
    </source>
</evidence>
<dbReference type="PRINTS" id="PR00344">
    <property type="entry name" value="BCTRLSENSOR"/>
</dbReference>
<feature type="domain" description="Histidine kinase" evidence="18">
    <location>
        <begin position="209"/>
        <end position="426"/>
    </location>
</feature>
<dbReference type="SMART" id="SM00387">
    <property type="entry name" value="HATPase_c"/>
    <property type="match status" value="1"/>
</dbReference>
<dbReference type="Proteomes" id="UP000448235">
    <property type="component" value="Unassembled WGS sequence"/>
</dbReference>
<keyword evidence="13" id="KW-0067">ATP-binding</keyword>
<dbReference type="InterPro" id="IPR004358">
    <property type="entry name" value="Sig_transdc_His_kin-like_C"/>
</dbReference>
<evidence type="ECO:0000256" key="17">
    <source>
        <dbReference type="ARBA" id="ARBA00025207"/>
    </source>
</evidence>
<gene>
    <name evidence="20" type="primary">phoR</name>
    <name evidence="20" type="ORF">GRB80_11455</name>
</gene>
<evidence type="ECO:0000256" key="8">
    <source>
        <dbReference type="ARBA" id="ARBA00022592"/>
    </source>
</evidence>
<dbReference type="SMART" id="SM00388">
    <property type="entry name" value="HisKA"/>
    <property type="match status" value="1"/>
</dbReference>
<dbReference type="InterPro" id="IPR036890">
    <property type="entry name" value="HATPase_C_sf"/>
</dbReference>
<keyword evidence="16" id="KW-0472">Membrane</keyword>
<dbReference type="NCBIfam" id="TIGR02966">
    <property type="entry name" value="phoR_proteo"/>
    <property type="match status" value="1"/>
</dbReference>
<evidence type="ECO:0000256" key="1">
    <source>
        <dbReference type="ARBA" id="ARBA00000085"/>
    </source>
</evidence>
<keyword evidence="14" id="KW-1133">Transmembrane helix</keyword>
<evidence type="ECO:0000256" key="4">
    <source>
        <dbReference type="ARBA" id="ARBA00019665"/>
    </source>
</evidence>
<accession>A0A7X4W2G7</accession>
<dbReference type="PROSITE" id="PS50109">
    <property type="entry name" value="HIS_KIN"/>
    <property type="match status" value="1"/>
</dbReference>
<dbReference type="InterPro" id="IPR000014">
    <property type="entry name" value="PAS"/>
</dbReference>
<dbReference type="NCBIfam" id="NF008235">
    <property type="entry name" value="PRK11006.1"/>
    <property type="match status" value="1"/>
</dbReference>
<keyword evidence="8" id="KW-0592">Phosphate transport</keyword>
<comment type="caution">
    <text evidence="20">The sequence shown here is derived from an EMBL/GenBank/DDBJ whole genome shotgun (WGS) entry which is preliminary data.</text>
</comment>
<dbReference type="InterPro" id="IPR005467">
    <property type="entry name" value="His_kinase_dom"/>
</dbReference>
<keyword evidence="21" id="KW-1185">Reference proteome</keyword>
<evidence type="ECO:0000256" key="2">
    <source>
        <dbReference type="ARBA" id="ARBA00004236"/>
    </source>
</evidence>
<evidence type="ECO:0000313" key="21">
    <source>
        <dbReference type="Proteomes" id="UP000448235"/>
    </source>
</evidence>
<evidence type="ECO:0000256" key="16">
    <source>
        <dbReference type="ARBA" id="ARBA00023136"/>
    </source>
</evidence>
<dbReference type="GO" id="GO:0005524">
    <property type="term" value="F:ATP binding"/>
    <property type="evidence" value="ECO:0007669"/>
    <property type="project" value="UniProtKB-KW"/>
</dbReference>
<dbReference type="FunFam" id="1.10.287.130:FF:000001">
    <property type="entry name" value="Two-component sensor histidine kinase"/>
    <property type="match status" value="1"/>
</dbReference>
<keyword evidence="6" id="KW-1003">Cell membrane</keyword>
<dbReference type="GO" id="GO:0004721">
    <property type="term" value="F:phosphoprotein phosphatase activity"/>
    <property type="evidence" value="ECO:0007669"/>
    <property type="project" value="InterPro"/>
</dbReference>
<dbReference type="GO" id="GO:0016036">
    <property type="term" value="P:cellular response to phosphate starvation"/>
    <property type="evidence" value="ECO:0007669"/>
    <property type="project" value="TreeGrafter"/>
</dbReference>
<feature type="domain" description="PAS" evidence="19">
    <location>
        <begin position="93"/>
        <end position="157"/>
    </location>
</feature>
<dbReference type="InterPro" id="IPR036097">
    <property type="entry name" value="HisK_dim/P_sf"/>
</dbReference>
<dbReference type="Pfam" id="PF11808">
    <property type="entry name" value="PhoR"/>
    <property type="match status" value="1"/>
</dbReference>
<dbReference type="InterPro" id="IPR050351">
    <property type="entry name" value="BphY/WalK/GraS-like"/>
</dbReference>
<keyword evidence="10" id="KW-0812">Transmembrane</keyword>
<dbReference type="EMBL" id="WUTS01000001">
    <property type="protein sequence ID" value="NAW13463.1"/>
    <property type="molecule type" value="Genomic_DNA"/>
</dbReference>
<evidence type="ECO:0000313" key="20">
    <source>
        <dbReference type="EMBL" id="NAW13463.1"/>
    </source>
</evidence>
<dbReference type="Pfam" id="PF02518">
    <property type="entry name" value="HATPase_c"/>
    <property type="match status" value="1"/>
</dbReference>
<evidence type="ECO:0000256" key="5">
    <source>
        <dbReference type="ARBA" id="ARBA00022448"/>
    </source>
</evidence>
<comment type="subcellular location">
    <subcellularLocation>
        <location evidence="2">Cell membrane</location>
    </subcellularLocation>
</comment>
<protein>
    <recommendedName>
        <fullName evidence="4">Phosphate regulon sensor protein PhoR</fullName>
        <ecNumber evidence="3">2.7.13.3</ecNumber>
    </recommendedName>
</protein>
<evidence type="ECO:0000259" key="18">
    <source>
        <dbReference type="PROSITE" id="PS50109"/>
    </source>
</evidence>
<dbReference type="Gene3D" id="3.30.450.20">
    <property type="entry name" value="PAS domain"/>
    <property type="match status" value="1"/>
</dbReference>
<dbReference type="CDD" id="cd00130">
    <property type="entry name" value="PAS"/>
    <property type="match status" value="1"/>
</dbReference>
<dbReference type="Pfam" id="PF00512">
    <property type="entry name" value="HisKA"/>
    <property type="match status" value="1"/>
</dbReference>
<evidence type="ECO:0000256" key="6">
    <source>
        <dbReference type="ARBA" id="ARBA00022475"/>
    </source>
</evidence>
<dbReference type="GO" id="GO:0005886">
    <property type="term" value="C:plasma membrane"/>
    <property type="evidence" value="ECO:0007669"/>
    <property type="project" value="UniProtKB-SubCell"/>
</dbReference>
<dbReference type="PANTHER" id="PTHR45453">
    <property type="entry name" value="PHOSPHATE REGULON SENSOR PROTEIN PHOR"/>
    <property type="match status" value="1"/>
</dbReference>
<organism evidence="20 21">
    <name type="scientific">Halomonas icarae</name>
    <dbReference type="NCBI Taxonomy" id="2691040"/>
    <lineage>
        <taxon>Bacteria</taxon>
        <taxon>Pseudomonadati</taxon>
        <taxon>Pseudomonadota</taxon>
        <taxon>Gammaproteobacteria</taxon>
        <taxon>Oceanospirillales</taxon>
        <taxon>Halomonadaceae</taxon>
        <taxon>Halomonas</taxon>
    </lineage>
</organism>
<dbReference type="GO" id="GO:0000155">
    <property type="term" value="F:phosphorelay sensor kinase activity"/>
    <property type="evidence" value="ECO:0007669"/>
    <property type="project" value="InterPro"/>
</dbReference>
<dbReference type="InterPro" id="IPR003594">
    <property type="entry name" value="HATPase_dom"/>
</dbReference>
<dbReference type="RefSeq" id="WP_161423663.1">
    <property type="nucleotide sequence ID" value="NZ_JARWMY010000009.1"/>
</dbReference>
<sequence>MRLWKHELGRLLLLAGLGLAVGWPLGEQWAGLALGLALSLVYHLYQLRRLHHWLTHDSQAEPPSAAGLWGDLMDRLYRYQKVQRIAQERLRSTLGRIQESSEAMRDSVVMLDRHGDMEWWNSAASRLLGLQASHDRGHHITNLLRDPRFVEYFHARDYRDPLTLPSPIDERTVLEFQITLYGDGERLLMARDITRLHRLEEMRRDFVANVSHELRTPLTVLAGYLETYASFADQLPPRFARGLGQMQEQTTRMQNLVQDLLLLSRLEIDRSGSDHAPLDMVRLLESVKRDAEALSGGRHTIRVELKEPRALVGSEQEIRSALSNLAFNAVRYTPEGSHITLSWRPGPDHGAYLEVVDDGEGIDPVHVPRLTERFYRVDKGRSTATGGTGLGLAIVKHVLLRHDARLEIDSRPRQGTTFHCCFPATRLEGETSAT</sequence>
<evidence type="ECO:0000256" key="3">
    <source>
        <dbReference type="ARBA" id="ARBA00012438"/>
    </source>
</evidence>
<keyword evidence="7" id="KW-0597">Phosphoprotein</keyword>
<keyword evidence="5" id="KW-0813">Transport</keyword>
<dbReference type="CDD" id="cd00082">
    <property type="entry name" value="HisKA"/>
    <property type="match status" value="1"/>
</dbReference>
<keyword evidence="15" id="KW-0902">Two-component regulatory system</keyword>
<dbReference type="GO" id="GO:0006817">
    <property type="term" value="P:phosphate ion transport"/>
    <property type="evidence" value="ECO:0007669"/>
    <property type="project" value="UniProtKB-KW"/>
</dbReference>
<dbReference type="SUPFAM" id="SSF55785">
    <property type="entry name" value="PYP-like sensor domain (PAS domain)"/>
    <property type="match status" value="1"/>
</dbReference>
<evidence type="ECO:0000256" key="15">
    <source>
        <dbReference type="ARBA" id="ARBA00023012"/>
    </source>
</evidence>